<name>A0A9D4UA68_ADICA</name>
<dbReference type="Proteomes" id="UP000886520">
    <property type="component" value="Chromosome 20"/>
</dbReference>
<evidence type="ECO:0000259" key="9">
    <source>
        <dbReference type="PROSITE" id="PS50217"/>
    </source>
</evidence>
<dbReference type="SMART" id="SM00338">
    <property type="entry name" value="BRLZ"/>
    <property type="match status" value="1"/>
</dbReference>
<dbReference type="GO" id="GO:0005634">
    <property type="term" value="C:nucleus"/>
    <property type="evidence" value="ECO:0007669"/>
    <property type="project" value="UniProtKB-SubCell"/>
</dbReference>
<evidence type="ECO:0000256" key="6">
    <source>
        <dbReference type="ARBA" id="ARBA00023242"/>
    </source>
</evidence>
<keyword evidence="5" id="KW-0804">Transcription</keyword>
<dbReference type="InterPro" id="IPR004827">
    <property type="entry name" value="bZIP"/>
</dbReference>
<dbReference type="AlphaFoldDB" id="A0A9D4UA68"/>
<dbReference type="InterPro" id="IPR045314">
    <property type="entry name" value="bZIP_plant_GBF1"/>
</dbReference>
<feature type="domain" description="BZIP" evidence="9">
    <location>
        <begin position="346"/>
        <end position="409"/>
    </location>
</feature>
<evidence type="ECO:0000256" key="1">
    <source>
        <dbReference type="ARBA" id="ARBA00004123"/>
    </source>
</evidence>
<dbReference type="PROSITE" id="PS50217">
    <property type="entry name" value="BZIP"/>
    <property type="match status" value="1"/>
</dbReference>
<keyword evidence="7" id="KW-0175">Coiled coil</keyword>
<comment type="caution">
    <text evidence="10">The sequence shown here is derived from an EMBL/GenBank/DDBJ whole genome shotgun (WGS) entry which is preliminary data.</text>
</comment>
<feature type="region of interest" description="Disordered" evidence="8">
    <location>
        <begin position="1"/>
        <end position="29"/>
    </location>
</feature>
<feature type="compositionally biased region" description="Polar residues" evidence="8">
    <location>
        <begin position="195"/>
        <end position="210"/>
    </location>
</feature>
<feature type="region of interest" description="Disordered" evidence="8">
    <location>
        <begin position="195"/>
        <end position="223"/>
    </location>
</feature>
<dbReference type="OrthoDB" id="1928614at2759"/>
<dbReference type="InterPro" id="IPR044827">
    <property type="entry name" value="GBF-like"/>
</dbReference>
<keyword evidence="4" id="KW-0238">DNA-binding</keyword>
<comment type="subcellular location">
    <subcellularLocation>
        <location evidence="1">Nucleus</location>
    </subcellularLocation>
</comment>
<dbReference type="PANTHER" id="PTHR45967">
    <property type="entry name" value="G-BOX-BINDING FACTOR 3-RELATED"/>
    <property type="match status" value="1"/>
</dbReference>
<accession>A0A9D4UA68</accession>
<dbReference type="EMBL" id="JABFUD020000020">
    <property type="protein sequence ID" value="KAI5063828.1"/>
    <property type="molecule type" value="Genomic_DNA"/>
</dbReference>
<keyword evidence="11" id="KW-1185">Reference proteome</keyword>
<dbReference type="PANTHER" id="PTHR45967:SF28">
    <property type="entry name" value="BASIC-LEUCINE ZIPPER (BZIP) TRANSCRIPTION FACTOR FAMILY PROTEIN"/>
    <property type="match status" value="1"/>
</dbReference>
<dbReference type="GO" id="GO:0043565">
    <property type="term" value="F:sequence-specific DNA binding"/>
    <property type="evidence" value="ECO:0007669"/>
    <property type="project" value="InterPro"/>
</dbReference>
<feature type="coiled-coil region" evidence="7">
    <location>
        <begin position="350"/>
        <end position="405"/>
    </location>
</feature>
<sequence>MAQSTQKSATWQTEQANLGQQGANSSQSRQIYSSDGYELEFLHLRKAAALAKSQLSQCTSKVSGSKMLVKEEADMETDEREGAIEQRVCKRKKRAVREPDFVYQRRGGRESRSLKKKGRNTQELLWDSRLVKIELDAAQALADFSRLAHLPVRHCPSDLKWSVRRKRTPRSVLKLESQAISKTCGPPCELRTSELESATSLSHGDKTSPNFDCRAESPSSPLPSSKLACRAFLVNGGFTSNLAIRKNVSAEVMRKCIKTEMKDLEPIASSAAKHKSRILKAHVPLCLVKVDPLGEQAISKGEGLQHPKVQPSANLASQLVELRHEMDLAIVDKDKSKTTMTDEDKEARRLRRIQANRESARQTIRKKQLLCEELRRQAASLESENDAMKQKRDMLMQELAFLRGQNYHLKLQGEPLVQLDSDPREWQWPSLDNDGVPLSVFEYTVSFGRRLLFDPTHTSLSTPVRGMTAQCILPAFE</sequence>
<evidence type="ECO:0000256" key="3">
    <source>
        <dbReference type="ARBA" id="ARBA00023015"/>
    </source>
</evidence>
<evidence type="ECO:0000313" key="11">
    <source>
        <dbReference type="Proteomes" id="UP000886520"/>
    </source>
</evidence>
<proteinExistence type="inferred from homology"/>
<gene>
    <name evidence="10" type="ORF">GOP47_0020498</name>
</gene>
<evidence type="ECO:0000256" key="5">
    <source>
        <dbReference type="ARBA" id="ARBA00023163"/>
    </source>
</evidence>
<dbReference type="Pfam" id="PF00170">
    <property type="entry name" value="bZIP_1"/>
    <property type="match status" value="1"/>
</dbReference>
<keyword evidence="3" id="KW-0805">Transcription regulation</keyword>
<organism evidence="10 11">
    <name type="scientific">Adiantum capillus-veneris</name>
    <name type="common">Maidenhair fern</name>
    <dbReference type="NCBI Taxonomy" id="13818"/>
    <lineage>
        <taxon>Eukaryota</taxon>
        <taxon>Viridiplantae</taxon>
        <taxon>Streptophyta</taxon>
        <taxon>Embryophyta</taxon>
        <taxon>Tracheophyta</taxon>
        <taxon>Polypodiopsida</taxon>
        <taxon>Polypodiidae</taxon>
        <taxon>Polypodiales</taxon>
        <taxon>Pteridineae</taxon>
        <taxon>Pteridaceae</taxon>
        <taxon>Vittarioideae</taxon>
        <taxon>Adiantum</taxon>
    </lineage>
</organism>
<evidence type="ECO:0000313" key="10">
    <source>
        <dbReference type="EMBL" id="KAI5063828.1"/>
    </source>
</evidence>
<dbReference type="CDD" id="cd14702">
    <property type="entry name" value="bZIP_plant_GBF1"/>
    <property type="match status" value="1"/>
</dbReference>
<dbReference type="InterPro" id="IPR046347">
    <property type="entry name" value="bZIP_sf"/>
</dbReference>
<evidence type="ECO:0000256" key="2">
    <source>
        <dbReference type="ARBA" id="ARBA00007163"/>
    </source>
</evidence>
<dbReference type="SUPFAM" id="SSF57959">
    <property type="entry name" value="Leucine zipper domain"/>
    <property type="match status" value="1"/>
</dbReference>
<protein>
    <recommendedName>
        <fullName evidence="9">BZIP domain-containing protein</fullName>
    </recommendedName>
</protein>
<evidence type="ECO:0000256" key="4">
    <source>
        <dbReference type="ARBA" id="ARBA00023125"/>
    </source>
</evidence>
<dbReference type="GO" id="GO:0003700">
    <property type="term" value="F:DNA-binding transcription factor activity"/>
    <property type="evidence" value="ECO:0007669"/>
    <property type="project" value="InterPro"/>
</dbReference>
<comment type="similarity">
    <text evidence="2">Belongs to the bZIP family.</text>
</comment>
<reference evidence="10" key="1">
    <citation type="submission" date="2021-01" db="EMBL/GenBank/DDBJ databases">
        <title>Adiantum capillus-veneris genome.</title>
        <authorList>
            <person name="Fang Y."/>
            <person name="Liao Q."/>
        </authorList>
    </citation>
    <scope>NUCLEOTIDE SEQUENCE</scope>
    <source>
        <strain evidence="10">H3</strain>
        <tissue evidence="10">Leaf</tissue>
    </source>
</reference>
<evidence type="ECO:0000256" key="8">
    <source>
        <dbReference type="SAM" id="MobiDB-lite"/>
    </source>
</evidence>
<keyword evidence="6" id="KW-0539">Nucleus</keyword>
<evidence type="ECO:0000256" key="7">
    <source>
        <dbReference type="SAM" id="Coils"/>
    </source>
</evidence>